<dbReference type="Gene3D" id="3.30.2130.10">
    <property type="entry name" value="VC0802-like"/>
    <property type="match status" value="1"/>
</dbReference>
<reference evidence="3" key="1">
    <citation type="journal article" date="2019" name="Int. J. Syst. Evol. Microbiol.">
        <title>The Global Catalogue of Microorganisms (GCM) 10K type strain sequencing project: providing services to taxonomists for standard genome sequencing and annotation.</title>
        <authorList>
            <consortium name="The Broad Institute Genomics Platform"/>
            <consortium name="The Broad Institute Genome Sequencing Center for Infectious Disease"/>
            <person name="Wu L."/>
            <person name="Ma J."/>
        </authorList>
    </citation>
    <scope>NUCLEOTIDE SEQUENCE [LARGE SCALE GENOMIC DNA]</scope>
    <source>
        <strain evidence="3">JCM 17933</strain>
    </source>
</reference>
<gene>
    <name evidence="2" type="ORF">GCM10023191_067270</name>
</gene>
<proteinExistence type="predicted"/>
<dbReference type="PANTHER" id="PTHR43072:SF36">
    <property type="entry name" value="RIBOSOMAL-PROTEIN-ALANINE ACETYLTRANSFERASE"/>
    <property type="match status" value="1"/>
</dbReference>
<dbReference type="Proteomes" id="UP001500503">
    <property type="component" value="Unassembled WGS sequence"/>
</dbReference>
<dbReference type="PANTHER" id="PTHR43072">
    <property type="entry name" value="N-ACETYLTRANSFERASE"/>
    <property type="match status" value="1"/>
</dbReference>
<dbReference type="Pfam" id="PF13840">
    <property type="entry name" value="ACT_7"/>
    <property type="match status" value="1"/>
</dbReference>
<dbReference type="EMBL" id="BAABHF010000042">
    <property type="protein sequence ID" value="GAA4508017.1"/>
    <property type="molecule type" value="Genomic_DNA"/>
</dbReference>
<dbReference type="InterPro" id="IPR045865">
    <property type="entry name" value="ACT-like_dom_sf"/>
</dbReference>
<evidence type="ECO:0000259" key="1">
    <source>
        <dbReference type="PROSITE" id="PS51186"/>
    </source>
</evidence>
<feature type="domain" description="N-acetyltransferase" evidence="1">
    <location>
        <begin position="8"/>
        <end position="158"/>
    </location>
</feature>
<dbReference type="InterPro" id="IPR000182">
    <property type="entry name" value="GNAT_dom"/>
</dbReference>
<dbReference type="InterPro" id="IPR027795">
    <property type="entry name" value="CASTOR_ACT_dom"/>
</dbReference>
<dbReference type="SUPFAM" id="SSF55021">
    <property type="entry name" value="ACT-like"/>
    <property type="match status" value="1"/>
</dbReference>
<sequence>MKDFPESLTVRRPTVVDHARVLAVLDCWWDGFGGEAGSTERALLLPRLFFQHFATTSYLAERPDGDLAAFLIGFFSQSDPTVAYIHFVGVDPALRGRGIATALYRAFFEQARTHGRRHVHCITSPGNTTSRAFHGRLGFEMLSGVPGVDDLPVQPDYDGPGLDRVVFALDLAQPQAGGRGDERVAARPALRLTVLPTVFAVEHLADRRHRRDDSWHALVRTSEGLTVIREASGQTAPADRWIGIYDADAGHGLDVPGLLASVIQPLAEAGVPVFVASTYQADLVLTPESQRDRAVTALQAAGHEIVSQDPAGSAQADDRHVRMV</sequence>
<dbReference type="Gene3D" id="3.40.630.30">
    <property type="match status" value="1"/>
</dbReference>
<dbReference type="InterPro" id="IPR016181">
    <property type="entry name" value="Acyl_CoA_acyltransferase"/>
</dbReference>
<dbReference type="Pfam" id="PF00583">
    <property type="entry name" value="Acetyltransf_1"/>
    <property type="match status" value="1"/>
</dbReference>
<name>A0ABP8QQ96_9ACTN</name>
<protein>
    <recommendedName>
        <fullName evidence="1">N-acetyltransferase domain-containing protein</fullName>
    </recommendedName>
</protein>
<comment type="caution">
    <text evidence="2">The sequence shown here is derived from an EMBL/GenBank/DDBJ whole genome shotgun (WGS) entry which is preliminary data.</text>
</comment>
<dbReference type="SUPFAM" id="SSF55729">
    <property type="entry name" value="Acyl-CoA N-acyltransferases (Nat)"/>
    <property type="match status" value="1"/>
</dbReference>
<keyword evidence="3" id="KW-1185">Reference proteome</keyword>
<dbReference type="PROSITE" id="PS51186">
    <property type="entry name" value="GNAT"/>
    <property type="match status" value="1"/>
</dbReference>
<evidence type="ECO:0000313" key="3">
    <source>
        <dbReference type="Proteomes" id="UP001500503"/>
    </source>
</evidence>
<organism evidence="2 3">
    <name type="scientific">Actinoallomurus oryzae</name>
    <dbReference type="NCBI Taxonomy" id="502180"/>
    <lineage>
        <taxon>Bacteria</taxon>
        <taxon>Bacillati</taxon>
        <taxon>Actinomycetota</taxon>
        <taxon>Actinomycetes</taxon>
        <taxon>Streptosporangiales</taxon>
        <taxon>Thermomonosporaceae</taxon>
        <taxon>Actinoallomurus</taxon>
    </lineage>
</organism>
<evidence type="ECO:0000313" key="2">
    <source>
        <dbReference type="EMBL" id="GAA4508017.1"/>
    </source>
</evidence>
<dbReference type="CDD" id="cd04301">
    <property type="entry name" value="NAT_SF"/>
    <property type="match status" value="1"/>
</dbReference>
<accession>A0ABP8QQ96</accession>